<dbReference type="EMBL" id="CAJOBR010000294">
    <property type="protein sequence ID" value="CAF4492414.1"/>
    <property type="molecule type" value="Genomic_DNA"/>
</dbReference>
<name>A0A817U6R7_9BILA</name>
<evidence type="ECO:0000256" key="4">
    <source>
        <dbReference type="ARBA" id="ARBA00031998"/>
    </source>
</evidence>
<evidence type="ECO:0000256" key="3">
    <source>
        <dbReference type="ARBA" id="ARBA00022884"/>
    </source>
</evidence>
<dbReference type="Proteomes" id="UP000663865">
    <property type="component" value="Unassembled WGS sequence"/>
</dbReference>
<dbReference type="PANTHER" id="PTHR21641">
    <property type="entry name" value="TRANSLATION INITIATION FACTOR-RELATED"/>
    <property type="match status" value="1"/>
</dbReference>
<gene>
    <name evidence="11" type="ORF">FME351_LOCUS22469</name>
    <name evidence="10" type="ORF">GRG538_LOCUS21936</name>
    <name evidence="14" type="ORF">HFQ381_LOCUS25402</name>
    <name evidence="12" type="ORF">KIK155_LOCUS31524</name>
    <name evidence="9" type="ORF">LUA448_LOCUS20578</name>
    <name evidence="15" type="ORF">QYT958_LOCUS3969</name>
    <name evidence="8" type="ORF">TIS948_LOCUS20358</name>
    <name evidence="17" type="ORF">TOA249_LOCUS22994</name>
    <name evidence="16" type="ORF">TSG867_LOCUS26535</name>
    <name evidence="13" type="ORF">UJA718_LOCUS17670</name>
</gene>
<dbReference type="GO" id="GO:0003743">
    <property type="term" value="F:translation initiation factor activity"/>
    <property type="evidence" value="ECO:0007669"/>
    <property type="project" value="UniProtKB-UniRule"/>
</dbReference>
<dbReference type="EMBL" id="CAJOBQ010002813">
    <property type="protein sequence ID" value="CAF4580346.1"/>
    <property type="molecule type" value="Genomic_DNA"/>
</dbReference>
<protein>
    <recommendedName>
        <fullName evidence="2">Probable RNA-binding protein EIF1AD</fullName>
    </recommendedName>
    <alternativeName>
        <fullName evidence="4">Eukaryotic translation initiation factor 1A domain-containing protein</fullName>
    </alternativeName>
</protein>
<keyword evidence="5" id="KW-0396">Initiation factor</keyword>
<dbReference type="Gene3D" id="2.40.50.140">
    <property type="entry name" value="Nucleic acid-binding proteins"/>
    <property type="match status" value="1"/>
</dbReference>
<evidence type="ECO:0000256" key="1">
    <source>
        <dbReference type="ARBA" id="ARBA00007340"/>
    </source>
</evidence>
<evidence type="ECO:0000313" key="13">
    <source>
        <dbReference type="EMBL" id="CAF4379736.1"/>
    </source>
</evidence>
<dbReference type="Proteomes" id="UP000663869">
    <property type="component" value="Unassembled WGS sequence"/>
</dbReference>
<dbReference type="EMBL" id="CAJOBP010002896">
    <property type="protein sequence ID" value="CAF4379736.1"/>
    <property type="molecule type" value="Genomic_DNA"/>
</dbReference>
<evidence type="ECO:0000313" key="12">
    <source>
        <dbReference type="EMBL" id="CAF3784362.1"/>
    </source>
</evidence>
<dbReference type="Proteomes" id="UP000663848">
    <property type="component" value="Unassembled WGS sequence"/>
</dbReference>
<proteinExistence type="inferred from homology"/>
<evidence type="ECO:0000259" key="7">
    <source>
        <dbReference type="PROSITE" id="PS50832"/>
    </source>
</evidence>
<evidence type="ECO:0000256" key="5">
    <source>
        <dbReference type="PROSITE-ProRule" id="PRU00181"/>
    </source>
</evidence>
<evidence type="ECO:0000313" key="14">
    <source>
        <dbReference type="EMBL" id="CAF4470458.1"/>
    </source>
</evidence>
<dbReference type="EMBL" id="CAJNXB010003529">
    <property type="protein sequence ID" value="CAF3322832.1"/>
    <property type="molecule type" value="Genomic_DNA"/>
</dbReference>
<dbReference type="Proteomes" id="UP000663872">
    <property type="component" value="Unassembled WGS sequence"/>
</dbReference>
<dbReference type="InterPro" id="IPR001253">
    <property type="entry name" value="TIF_eIF-1A"/>
</dbReference>
<dbReference type="InterPro" id="IPR039294">
    <property type="entry name" value="EIF1AD"/>
</dbReference>
<dbReference type="EMBL" id="CAJNYT010003626">
    <property type="protein sequence ID" value="CAF3585637.1"/>
    <property type="molecule type" value="Genomic_DNA"/>
</dbReference>
<evidence type="ECO:0000313" key="18">
    <source>
        <dbReference type="Proteomes" id="UP000663825"/>
    </source>
</evidence>
<dbReference type="EMBL" id="CAJNYD010002586">
    <property type="protein sequence ID" value="CAF3433735.1"/>
    <property type="molecule type" value="Genomic_DNA"/>
</dbReference>
<dbReference type="InterPro" id="IPR012340">
    <property type="entry name" value="NA-bd_OB-fold"/>
</dbReference>
<comment type="similarity">
    <text evidence="1">Belongs to the EIF1AD family.</text>
</comment>
<accession>A0A817U6R7</accession>
<evidence type="ECO:0000313" key="17">
    <source>
        <dbReference type="EMBL" id="CAF4795161.1"/>
    </source>
</evidence>
<evidence type="ECO:0000313" key="15">
    <source>
        <dbReference type="EMBL" id="CAF4492414.1"/>
    </source>
</evidence>
<keyword evidence="19" id="KW-1185">Reference proteome</keyword>
<dbReference type="Proteomes" id="UP000663851">
    <property type="component" value="Unassembled WGS sequence"/>
</dbReference>
<dbReference type="Pfam" id="PF01176">
    <property type="entry name" value="eIF-1a"/>
    <property type="match status" value="1"/>
</dbReference>
<organism evidence="8 18">
    <name type="scientific">Rotaria socialis</name>
    <dbReference type="NCBI Taxonomy" id="392032"/>
    <lineage>
        <taxon>Eukaryota</taxon>
        <taxon>Metazoa</taxon>
        <taxon>Spiralia</taxon>
        <taxon>Gnathifera</taxon>
        <taxon>Rotifera</taxon>
        <taxon>Eurotatoria</taxon>
        <taxon>Bdelloidea</taxon>
        <taxon>Philodinida</taxon>
        <taxon>Philodinidae</taxon>
        <taxon>Rotaria</taxon>
    </lineage>
</organism>
<evidence type="ECO:0000313" key="11">
    <source>
        <dbReference type="EMBL" id="CAF3611461.1"/>
    </source>
</evidence>
<evidence type="ECO:0000313" key="8">
    <source>
        <dbReference type="EMBL" id="CAF3322832.1"/>
    </source>
</evidence>
<evidence type="ECO:0000313" key="10">
    <source>
        <dbReference type="EMBL" id="CAF3585637.1"/>
    </source>
</evidence>
<keyword evidence="3" id="KW-0694">RNA-binding</keyword>
<reference evidence="8" key="1">
    <citation type="submission" date="2021-02" db="EMBL/GenBank/DDBJ databases">
        <authorList>
            <person name="Nowell W R."/>
        </authorList>
    </citation>
    <scope>NUCLEOTIDE SEQUENCE</scope>
</reference>
<dbReference type="Proteomes" id="UP000663862">
    <property type="component" value="Unassembled WGS sequence"/>
</dbReference>
<feature type="compositionally biased region" description="Acidic residues" evidence="6">
    <location>
        <begin position="129"/>
        <end position="138"/>
    </location>
</feature>
<dbReference type="Proteomes" id="UP000663833">
    <property type="component" value="Unassembled WGS sequence"/>
</dbReference>
<dbReference type="AlphaFoldDB" id="A0A817U6R7"/>
<dbReference type="EMBL" id="CAJNYU010002922">
    <property type="protein sequence ID" value="CAF3611461.1"/>
    <property type="molecule type" value="Genomic_DNA"/>
</dbReference>
<evidence type="ECO:0000313" key="16">
    <source>
        <dbReference type="EMBL" id="CAF4580346.1"/>
    </source>
</evidence>
<dbReference type="SUPFAM" id="SSF50249">
    <property type="entry name" value="Nucleic acid-binding proteins"/>
    <property type="match status" value="1"/>
</dbReference>
<feature type="region of interest" description="Disordered" evidence="6">
    <location>
        <begin position="117"/>
        <end position="151"/>
    </location>
</feature>
<evidence type="ECO:0000256" key="2">
    <source>
        <dbReference type="ARBA" id="ARBA00020989"/>
    </source>
</evidence>
<dbReference type="Proteomes" id="UP000663825">
    <property type="component" value="Unassembled WGS sequence"/>
</dbReference>
<dbReference type="Proteomes" id="UP000663873">
    <property type="component" value="Unassembled WGS sequence"/>
</dbReference>
<feature type="domain" description="S1-like" evidence="7">
    <location>
        <begin position="16"/>
        <end position="85"/>
    </location>
</feature>
<evidence type="ECO:0000313" key="19">
    <source>
        <dbReference type="Proteomes" id="UP000663873"/>
    </source>
</evidence>
<keyword evidence="5" id="KW-0648">Protein biosynthesis</keyword>
<dbReference type="OrthoDB" id="1738325at2759"/>
<dbReference type="InterPro" id="IPR006196">
    <property type="entry name" value="RNA-binding_domain_S1_IF1"/>
</dbReference>
<dbReference type="GO" id="GO:0003723">
    <property type="term" value="F:RNA binding"/>
    <property type="evidence" value="ECO:0007669"/>
    <property type="project" value="UniProtKB-KW"/>
</dbReference>
<evidence type="ECO:0000256" key="6">
    <source>
        <dbReference type="SAM" id="MobiDB-lite"/>
    </source>
</evidence>
<dbReference type="EMBL" id="CAJOBS010002154">
    <property type="protein sequence ID" value="CAF4795161.1"/>
    <property type="molecule type" value="Genomic_DNA"/>
</dbReference>
<comment type="caution">
    <text evidence="8">The sequence shown here is derived from an EMBL/GenBank/DDBJ whole genome shotgun (WGS) entry which is preliminary data.</text>
</comment>
<dbReference type="PROSITE" id="PS50832">
    <property type="entry name" value="S1_IF1_TYPE"/>
    <property type="match status" value="1"/>
</dbReference>
<sequence length="151" mass="17467">MSVTTKKKYVVNEALQRYQLPDEKHYIVKIIAPRGNNLHEVVTPSGSIFLVSMPTKFRQTIFIKRGDYVLVEDIEEGDKVKAEIVQILLKDNIKYIRSQNCWPKEFQVVQEAEHNDVALKDDMMPPSESSEDEDEEEATINPSEDKLMQQL</sequence>
<evidence type="ECO:0000313" key="9">
    <source>
        <dbReference type="EMBL" id="CAF3433735.1"/>
    </source>
</evidence>
<dbReference type="SMART" id="SM00652">
    <property type="entry name" value="eIF1a"/>
    <property type="match status" value="1"/>
</dbReference>
<dbReference type="Proteomes" id="UP000663838">
    <property type="component" value="Unassembled WGS sequence"/>
</dbReference>
<dbReference type="EMBL" id="CAJOBO010002839">
    <property type="protein sequence ID" value="CAF4470458.1"/>
    <property type="molecule type" value="Genomic_DNA"/>
</dbReference>
<dbReference type="GO" id="GO:0005634">
    <property type="term" value="C:nucleus"/>
    <property type="evidence" value="ECO:0007669"/>
    <property type="project" value="TreeGrafter"/>
</dbReference>
<dbReference type="PANTHER" id="PTHR21641:SF0">
    <property type="entry name" value="RNA-BINDING PROTEIN EIF1AD-RELATED"/>
    <property type="match status" value="1"/>
</dbReference>
<dbReference type="EMBL" id="CAJNYV010005835">
    <property type="protein sequence ID" value="CAF3784362.1"/>
    <property type="molecule type" value="Genomic_DNA"/>
</dbReference>